<evidence type="ECO:0000259" key="1">
    <source>
        <dbReference type="PROSITE" id="PS51704"/>
    </source>
</evidence>
<dbReference type="Pfam" id="PF03009">
    <property type="entry name" value="GDPD"/>
    <property type="match status" value="1"/>
</dbReference>
<dbReference type="SUPFAM" id="SSF51695">
    <property type="entry name" value="PLC-like phosphodiesterases"/>
    <property type="match status" value="1"/>
</dbReference>
<dbReference type="PROSITE" id="PS51704">
    <property type="entry name" value="GP_PDE"/>
    <property type="match status" value="1"/>
</dbReference>
<accession>A0ABT4D5A1</accession>
<dbReference type="Gene3D" id="3.20.20.190">
    <property type="entry name" value="Phosphatidylinositol (PI) phosphodiesterase"/>
    <property type="match status" value="1"/>
</dbReference>
<dbReference type="CDD" id="cd08563">
    <property type="entry name" value="GDPD_TtGDE_like"/>
    <property type="match status" value="1"/>
</dbReference>
<dbReference type="PANTHER" id="PTHR46211">
    <property type="entry name" value="GLYCEROPHOSPHORYL DIESTER PHOSPHODIESTERASE"/>
    <property type="match status" value="1"/>
</dbReference>
<dbReference type="PANTHER" id="PTHR46211:SF1">
    <property type="entry name" value="GLYCEROPHOSPHODIESTER PHOSPHODIESTERASE, CYTOPLASMIC"/>
    <property type="match status" value="1"/>
</dbReference>
<sequence>MIINYAHRGASGYFPENTMLAFKKALHLNATGLETDIQITSDGVLVILHDELVNRTTNGHGFVKDYTYTELRKLDAGSWFRKDYKNLKIPSLEELLEFVKDKNIQLNLELKNNIVLYNNIEEKVIDMIYKYNMENNIIISSFNHYCLKKCKEISKAIPIGALYKAGLYEPEKYAKHLDADALHPYFYAIKNSSIIKKIKASGIKINTYTVNEENHMKFFIDNHVNGIITNYPDKLSKLLS</sequence>
<dbReference type="RefSeq" id="WP_268059841.1">
    <property type="nucleotide sequence ID" value="NZ_JAPQFJ010000002.1"/>
</dbReference>
<gene>
    <name evidence="2" type="ORF">OW729_02460</name>
</gene>
<organism evidence="2 3">
    <name type="scientific">Clostridium brassicae</name>
    <dbReference type="NCBI Taxonomy" id="2999072"/>
    <lineage>
        <taxon>Bacteria</taxon>
        <taxon>Bacillati</taxon>
        <taxon>Bacillota</taxon>
        <taxon>Clostridia</taxon>
        <taxon>Eubacteriales</taxon>
        <taxon>Clostridiaceae</taxon>
        <taxon>Clostridium</taxon>
    </lineage>
</organism>
<name>A0ABT4D5A1_9CLOT</name>
<proteinExistence type="predicted"/>
<evidence type="ECO:0000313" key="3">
    <source>
        <dbReference type="Proteomes" id="UP001144612"/>
    </source>
</evidence>
<comment type="caution">
    <text evidence="2">The sequence shown here is derived from an EMBL/GenBank/DDBJ whole genome shotgun (WGS) entry which is preliminary data.</text>
</comment>
<protein>
    <submittedName>
        <fullName evidence="2">Glycerophosphodiester phosphodiesterase</fullName>
    </submittedName>
</protein>
<feature type="domain" description="GP-PDE" evidence="1">
    <location>
        <begin position="2"/>
        <end position="239"/>
    </location>
</feature>
<reference evidence="2" key="1">
    <citation type="submission" date="2022-12" db="EMBL/GenBank/DDBJ databases">
        <title>Clostridium sp. nov., isolated from industrial wastewater.</title>
        <authorList>
            <person name="Jiayan W."/>
        </authorList>
    </citation>
    <scope>NUCLEOTIDE SEQUENCE</scope>
    <source>
        <strain evidence="2">ZC22-4</strain>
    </source>
</reference>
<dbReference type="InterPro" id="IPR017946">
    <property type="entry name" value="PLC-like_Pdiesterase_TIM-brl"/>
</dbReference>
<dbReference type="InterPro" id="IPR030395">
    <property type="entry name" value="GP_PDE_dom"/>
</dbReference>
<dbReference type="Proteomes" id="UP001144612">
    <property type="component" value="Unassembled WGS sequence"/>
</dbReference>
<evidence type="ECO:0000313" key="2">
    <source>
        <dbReference type="EMBL" id="MCY6957464.1"/>
    </source>
</evidence>
<keyword evidence="3" id="KW-1185">Reference proteome</keyword>
<dbReference type="EMBL" id="JAPQFJ010000002">
    <property type="protein sequence ID" value="MCY6957464.1"/>
    <property type="molecule type" value="Genomic_DNA"/>
</dbReference>